<dbReference type="Pfam" id="PF05875">
    <property type="entry name" value="Ceramidase"/>
    <property type="match status" value="1"/>
</dbReference>
<name>A0ABQ5VWZ0_9RHOB</name>
<proteinExistence type="predicted"/>
<keyword evidence="2 6" id="KW-0812">Transmembrane</keyword>
<dbReference type="EMBL" id="BSNN01000004">
    <property type="protein sequence ID" value="GLQ35659.1"/>
    <property type="molecule type" value="Genomic_DNA"/>
</dbReference>
<evidence type="ECO:0008006" key="9">
    <source>
        <dbReference type="Google" id="ProtNLM"/>
    </source>
</evidence>
<sequence length="224" mass="24471">MEFIDLYCERTGAGFWNEPINALSNIAFLVAAYLALRIALARPRQNAAEITVVLMGGLIGIGSFLFHTFANSATELADVIPIWSFVAAYVVLVIYRMTGQNGWKTLRISLIAGTITGTVFWFTSGDITTDASGPNDLLNGSTQYAPALVALAIFALLAVLKKHPARGMICLALVSFIGALVFRSVDLHSCDHTHVGTHFMWHILNATMVYYLLMALVRHLPPKT</sequence>
<feature type="transmembrane region" description="Helical" evidence="6">
    <location>
        <begin position="20"/>
        <end position="40"/>
    </location>
</feature>
<accession>A0ABQ5VWZ0</accession>
<evidence type="ECO:0000256" key="4">
    <source>
        <dbReference type="ARBA" id="ARBA00022989"/>
    </source>
</evidence>
<keyword evidence="5 6" id="KW-0472">Membrane</keyword>
<comment type="subcellular location">
    <subcellularLocation>
        <location evidence="1">Membrane</location>
        <topology evidence="1">Multi-pass membrane protein</topology>
    </subcellularLocation>
</comment>
<feature type="transmembrane region" description="Helical" evidence="6">
    <location>
        <begin position="52"/>
        <end position="70"/>
    </location>
</feature>
<protein>
    <recommendedName>
        <fullName evidence="9">Ceramidase</fullName>
    </recommendedName>
</protein>
<keyword evidence="3" id="KW-0378">Hydrolase</keyword>
<feature type="transmembrane region" description="Helical" evidence="6">
    <location>
        <begin position="106"/>
        <end position="123"/>
    </location>
</feature>
<organism evidence="7 8">
    <name type="scientific">Amylibacter marinus</name>
    <dbReference type="NCBI Taxonomy" id="1475483"/>
    <lineage>
        <taxon>Bacteria</taxon>
        <taxon>Pseudomonadati</taxon>
        <taxon>Pseudomonadota</taxon>
        <taxon>Alphaproteobacteria</taxon>
        <taxon>Rhodobacterales</taxon>
        <taxon>Paracoccaceae</taxon>
        <taxon>Amylibacter</taxon>
    </lineage>
</organism>
<evidence type="ECO:0000313" key="8">
    <source>
        <dbReference type="Proteomes" id="UP001156694"/>
    </source>
</evidence>
<feature type="transmembrane region" description="Helical" evidence="6">
    <location>
        <begin position="76"/>
        <end position="94"/>
    </location>
</feature>
<feature type="transmembrane region" description="Helical" evidence="6">
    <location>
        <begin position="167"/>
        <end position="185"/>
    </location>
</feature>
<evidence type="ECO:0000256" key="3">
    <source>
        <dbReference type="ARBA" id="ARBA00022801"/>
    </source>
</evidence>
<dbReference type="RefSeq" id="WP_284378378.1">
    <property type="nucleotide sequence ID" value="NZ_BSNN01000004.1"/>
</dbReference>
<gene>
    <name evidence="7" type="ORF">GCM10007939_19420</name>
</gene>
<feature type="transmembrane region" description="Helical" evidence="6">
    <location>
        <begin position="143"/>
        <end position="160"/>
    </location>
</feature>
<evidence type="ECO:0000313" key="7">
    <source>
        <dbReference type="EMBL" id="GLQ35659.1"/>
    </source>
</evidence>
<evidence type="ECO:0000256" key="6">
    <source>
        <dbReference type="SAM" id="Phobius"/>
    </source>
</evidence>
<keyword evidence="8" id="KW-1185">Reference proteome</keyword>
<feature type="transmembrane region" description="Helical" evidence="6">
    <location>
        <begin position="197"/>
        <end position="217"/>
    </location>
</feature>
<evidence type="ECO:0000256" key="5">
    <source>
        <dbReference type="ARBA" id="ARBA00023136"/>
    </source>
</evidence>
<keyword evidence="4 6" id="KW-1133">Transmembrane helix</keyword>
<evidence type="ECO:0000256" key="2">
    <source>
        <dbReference type="ARBA" id="ARBA00022692"/>
    </source>
</evidence>
<dbReference type="Proteomes" id="UP001156694">
    <property type="component" value="Unassembled WGS sequence"/>
</dbReference>
<comment type="caution">
    <text evidence="7">The sequence shown here is derived from an EMBL/GenBank/DDBJ whole genome shotgun (WGS) entry which is preliminary data.</text>
</comment>
<dbReference type="InterPro" id="IPR008901">
    <property type="entry name" value="ACER"/>
</dbReference>
<evidence type="ECO:0000256" key="1">
    <source>
        <dbReference type="ARBA" id="ARBA00004141"/>
    </source>
</evidence>
<reference evidence="8" key="1">
    <citation type="journal article" date="2019" name="Int. J. Syst. Evol. Microbiol.">
        <title>The Global Catalogue of Microorganisms (GCM) 10K type strain sequencing project: providing services to taxonomists for standard genome sequencing and annotation.</title>
        <authorList>
            <consortium name="The Broad Institute Genomics Platform"/>
            <consortium name="The Broad Institute Genome Sequencing Center for Infectious Disease"/>
            <person name="Wu L."/>
            <person name="Ma J."/>
        </authorList>
    </citation>
    <scope>NUCLEOTIDE SEQUENCE [LARGE SCALE GENOMIC DNA]</scope>
    <source>
        <strain evidence="8">NBRC 110140</strain>
    </source>
</reference>